<organism evidence="2 3">
    <name type="scientific">Panagrolaimus superbus</name>
    <dbReference type="NCBI Taxonomy" id="310955"/>
    <lineage>
        <taxon>Eukaryota</taxon>
        <taxon>Metazoa</taxon>
        <taxon>Ecdysozoa</taxon>
        <taxon>Nematoda</taxon>
        <taxon>Chromadorea</taxon>
        <taxon>Rhabditida</taxon>
        <taxon>Tylenchina</taxon>
        <taxon>Panagrolaimomorpha</taxon>
        <taxon>Panagrolaimoidea</taxon>
        <taxon>Panagrolaimidae</taxon>
        <taxon>Panagrolaimus</taxon>
    </lineage>
</organism>
<protein>
    <submittedName>
        <fullName evidence="3">Uncharacterized protein</fullName>
    </submittedName>
</protein>
<name>A0A914YTT1_9BILA</name>
<dbReference type="AlphaFoldDB" id="A0A914YTT1"/>
<reference evidence="3" key="1">
    <citation type="submission" date="2022-11" db="UniProtKB">
        <authorList>
            <consortium name="WormBaseParasite"/>
        </authorList>
    </citation>
    <scope>IDENTIFICATION</scope>
</reference>
<feature type="region of interest" description="Disordered" evidence="1">
    <location>
        <begin position="1"/>
        <end position="36"/>
    </location>
</feature>
<keyword evidence="2" id="KW-1185">Reference proteome</keyword>
<accession>A0A914YTT1</accession>
<dbReference type="Proteomes" id="UP000887577">
    <property type="component" value="Unplaced"/>
</dbReference>
<proteinExistence type="predicted"/>
<sequence>MESVHTALPTTPVAAVRRISSPPKLKTDSTQPSASAATAYEKSVNFGVQNAKHFSDGGVKTAEEKTKEPLEELTLFQTAFPKMDVDPSKPFSNNH</sequence>
<evidence type="ECO:0000313" key="2">
    <source>
        <dbReference type="Proteomes" id="UP000887577"/>
    </source>
</evidence>
<evidence type="ECO:0000256" key="1">
    <source>
        <dbReference type="SAM" id="MobiDB-lite"/>
    </source>
</evidence>
<dbReference type="WBParaSite" id="PSU_v2.g4077.t1">
    <property type="protein sequence ID" value="PSU_v2.g4077.t1"/>
    <property type="gene ID" value="PSU_v2.g4077"/>
</dbReference>
<evidence type="ECO:0000313" key="3">
    <source>
        <dbReference type="WBParaSite" id="PSU_v2.g4077.t1"/>
    </source>
</evidence>